<dbReference type="GeneTree" id="ENSGT00940000160177"/>
<reference evidence="2" key="2">
    <citation type="submission" date="2025-08" db="UniProtKB">
        <authorList>
            <consortium name="Ensembl"/>
        </authorList>
    </citation>
    <scope>IDENTIFICATION</scope>
    <source>
        <strain evidence="2">Thorbecke</strain>
    </source>
</reference>
<dbReference type="PANTHER" id="PTHR23232:SF148">
    <property type="entry name" value="KRAB DOMAIN-CONTAINING PROTEIN"/>
    <property type="match status" value="1"/>
</dbReference>
<dbReference type="InterPro" id="IPR001909">
    <property type="entry name" value="KRAB"/>
</dbReference>
<dbReference type="Pfam" id="PF01352">
    <property type="entry name" value="KRAB"/>
    <property type="match status" value="1"/>
</dbReference>
<name>A0A5F9CHG7_RABIT</name>
<dbReference type="Proteomes" id="UP000001811">
    <property type="component" value="Unplaced"/>
</dbReference>
<reference evidence="2 3" key="1">
    <citation type="journal article" date="2011" name="Nature">
        <title>A high-resolution map of human evolutionary constraint using 29 mammals.</title>
        <authorList>
            <person name="Lindblad-Toh K."/>
            <person name="Garber M."/>
            <person name="Zuk O."/>
            <person name="Lin M.F."/>
            <person name="Parker B.J."/>
            <person name="Washietl S."/>
            <person name="Kheradpour P."/>
            <person name="Ernst J."/>
            <person name="Jordan G."/>
            <person name="Mauceli E."/>
            <person name="Ward L.D."/>
            <person name="Lowe C.B."/>
            <person name="Holloway A.K."/>
            <person name="Clamp M."/>
            <person name="Gnerre S."/>
            <person name="Alfoldi J."/>
            <person name="Beal K."/>
            <person name="Chang J."/>
            <person name="Clawson H."/>
            <person name="Cuff J."/>
            <person name="Di Palma F."/>
            <person name="Fitzgerald S."/>
            <person name="Flicek P."/>
            <person name="Guttman M."/>
            <person name="Hubisz M.J."/>
            <person name="Jaffe D.B."/>
            <person name="Jungreis I."/>
            <person name="Kent W.J."/>
            <person name="Kostka D."/>
            <person name="Lara M."/>
            <person name="Martins A.L."/>
            <person name="Massingham T."/>
            <person name="Moltke I."/>
            <person name="Raney B.J."/>
            <person name="Rasmussen M.D."/>
            <person name="Robinson J."/>
            <person name="Stark A."/>
            <person name="Vilella A.J."/>
            <person name="Wen J."/>
            <person name="Xie X."/>
            <person name="Zody M.C."/>
            <person name="Baldwin J."/>
            <person name="Bloom T."/>
            <person name="Chin C.W."/>
            <person name="Heiman D."/>
            <person name="Nicol R."/>
            <person name="Nusbaum C."/>
            <person name="Young S."/>
            <person name="Wilkinson J."/>
            <person name="Worley K.C."/>
            <person name="Kovar C.L."/>
            <person name="Muzny D.M."/>
            <person name="Gibbs R.A."/>
            <person name="Cree A."/>
            <person name="Dihn H.H."/>
            <person name="Fowler G."/>
            <person name="Jhangiani S."/>
            <person name="Joshi V."/>
            <person name="Lee S."/>
            <person name="Lewis L.R."/>
            <person name="Nazareth L.V."/>
            <person name="Okwuonu G."/>
            <person name="Santibanez J."/>
            <person name="Warren W.C."/>
            <person name="Mardis E.R."/>
            <person name="Weinstock G.M."/>
            <person name="Wilson R.K."/>
            <person name="Delehaunty K."/>
            <person name="Dooling D."/>
            <person name="Fronik C."/>
            <person name="Fulton L."/>
            <person name="Fulton B."/>
            <person name="Graves T."/>
            <person name="Minx P."/>
            <person name="Sodergren E."/>
            <person name="Birney E."/>
            <person name="Margulies E.H."/>
            <person name="Herrero J."/>
            <person name="Green E.D."/>
            <person name="Haussler D."/>
            <person name="Siepel A."/>
            <person name="Goldman N."/>
            <person name="Pollard K.S."/>
            <person name="Pedersen J.S."/>
            <person name="Lander E.S."/>
            <person name="Kellis M."/>
        </authorList>
    </citation>
    <scope>NUCLEOTIDE SEQUENCE [LARGE SCALE GENOMIC DNA]</scope>
    <source>
        <strain evidence="3">Thorbecke</strain>
    </source>
</reference>
<protein>
    <recommendedName>
        <fullName evidence="1">KRAB domain-containing protein</fullName>
    </recommendedName>
</protein>
<dbReference type="GO" id="GO:0006355">
    <property type="term" value="P:regulation of DNA-templated transcription"/>
    <property type="evidence" value="ECO:0007669"/>
    <property type="project" value="InterPro"/>
</dbReference>
<evidence type="ECO:0000259" key="1">
    <source>
        <dbReference type="PROSITE" id="PS50805"/>
    </source>
</evidence>
<evidence type="ECO:0000313" key="3">
    <source>
        <dbReference type="Proteomes" id="UP000001811"/>
    </source>
</evidence>
<dbReference type="SMART" id="SM00349">
    <property type="entry name" value="KRAB"/>
    <property type="match status" value="1"/>
</dbReference>
<sequence length="76" mass="8866">MIAFEAVCLTWEEWQNMNQAQKILYRDVMLETYSSLFSLGHCMTKPDLIFKLEQGAEPWMREECLNQSLPGHNRGG</sequence>
<evidence type="ECO:0000313" key="2">
    <source>
        <dbReference type="Ensembl" id="ENSOCUP00000033042.1"/>
    </source>
</evidence>
<dbReference type="Bgee" id="ENSOCUG00000038653">
    <property type="expression patterns" value="Expressed in frontal cortex and 2 other cell types or tissues"/>
</dbReference>
<dbReference type="PROSITE" id="PS50805">
    <property type="entry name" value="KRAB"/>
    <property type="match status" value="1"/>
</dbReference>
<proteinExistence type="predicted"/>
<dbReference type="InParanoid" id="A0A5F9CHG7"/>
<organism evidence="2 3">
    <name type="scientific">Oryctolagus cuniculus</name>
    <name type="common">Rabbit</name>
    <dbReference type="NCBI Taxonomy" id="9986"/>
    <lineage>
        <taxon>Eukaryota</taxon>
        <taxon>Metazoa</taxon>
        <taxon>Chordata</taxon>
        <taxon>Craniata</taxon>
        <taxon>Vertebrata</taxon>
        <taxon>Euteleostomi</taxon>
        <taxon>Mammalia</taxon>
        <taxon>Eutheria</taxon>
        <taxon>Euarchontoglires</taxon>
        <taxon>Glires</taxon>
        <taxon>Lagomorpha</taxon>
        <taxon>Leporidae</taxon>
        <taxon>Oryctolagus</taxon>
    </lineage>
</organism>
<feature type="domain" description="KRAB" evidence="1">
    <location>
        <begin position="1"/>
        <end position="71"/>
    </location>
</feature>
<reference evidence="2" key="3">
    <citation type="submission" date="2025-09" db="UniProtKB">
        <authorList>
            <consortium name="Ensembl"/>
        </authorList>
    </citation>
    <scope>IDENTIFICATION</scope>
    <source>
        <strain evidence="2">Thorbecke</strain>
    </source>
</reference>
<dbReference type="CDD" id="cd07765">
    <property type="entry name" value="KRAB_A-box"/>
    <property type="match status" value="1"/>
</dbReference>
<dbReference type="Gene3D" id="6.10.140.140">
    <property type="match status" value="1"/>
</dbReference>
<dbReference type="PANTHER" id="PTHR23232">
    <property type="entry name" value="KRAB DOMAIN C2H2 ZINC FINGER"/>
    <property type="match status" value="1"/>
</dbReference>
<dbReference type="InterPro" id="IPR036051">
    <property type="entry name" value="KRAB_dom_sf"/>
</dbReference>
<dbReference type="SMR" id="A0A5F9CHG7"/>
<dbReference type="Ensembl" id="ENSOCUT00000035253.1">
    <property type="protein sequence ID" value="ENSOCUP00000033042.1"/>
    <property type="gene ID" value="ENSOCUG00000038653.1"/>
</dbReference>
<dbReference type="AlphaFoldDB" id="A0A5F9CHG7"/>
<dbReference type="STRING" id="9986.ENSOCUP00000033042"/>
<keyword evidence="3" id="KW-1185">Reference proteome</keyword>
<accession>A0A5F9CHG7</accession>
<dbReference type="SUPFAM" id="SSF109640">
    <property type="entry name" value="KRAB domain (Kruppel-associated box)"/>
    <property type="match status" value="1"/>
</dbReference>
<dbReference type="InterPro" id="IPR050169">
    <property type="entry name" value="Krueppel_C2H2_ZnF"/>
</dbReference>